<dbReference type="PANTHER" id="PTHR11127:SF2">
    <property type="entry name" value="LARGE RIBOSOMAL SUBUNIT PROTEIN EL14"/>
    <property type="match status" value="1"/>
</dbReference>
<sequence>LQSCLFSQRRSPVVSARSLGPVSHPESCVGRSPARPGQGPLRGRPSRSILRRAVVRDSRGGSGGPLQVPRPRAAPPCAAPGAAPRAARRASARRAPRCCRGGLDVSVPPACAPLESASSRKAPHGCSSEGAMSMFTRFVEPGRLAVITYGPCAGKMCTVVDIVDQKRVVVDGPASVTGVVRHMMPVKRLALTDFKAAIPRGAREKTLKLALEKEGIMQKWGETSWAKKLKAKETRAQMTDFDRFKLMVAKKKRSAVVKKALKKK</sequence>
<keyword evidence="3" id="KW-0687">Ribonucleoprotein</keyword>
<dbReference type="Gene3D" id="2.30.30.30">
    <property type="match status" value="1"/>
</dbReference>
<dbReference type="SUPFAM" id="SSF50104">
    <property type="entry name" value="Translation proteins SH3-like domain"/>
    <property type="match status" value="1"/>
</dbReference>
<evidence type="ECO:0000256" key="4">
    <source>
        <dbReference type="SAM" id="MobiDB-lite"/>
    </source>
</evidence>
<feature type="non-terminal residue" evidence="6">
    <location>
        <position position="1"/>
    </location>
</feature>
<dbReference type="InterPro" id="IPR014722">
    <property type="entry name" value="Rib_uL2_dom2"/>
</dbReference>
<evidence type="ECO:0000313" key="7">
    <source>
        <dbReference type="Proteomes" id="UP001189429"/>
    </source>
</evidence>
<gene>
    <name evidence="6" type="ORF">PCOR1329_LOCUS30501</name>
</gene>
<dbReference type="Proteomes" id="UP001189429">
    <property type="component" value="Unassembled WGS sequence"/>
</dbReference>
<dbReference type="InterPro" id="IPR039660">
    <property type="entry name" value="Ribosomal_eL14"/>
</dbReference>
<keyword evidence="7" id="KW-1185">Reference proteome</keyword>
<evidence type="ECO:0000259" key="5">
    <source>
        <dbReference type="Pfam" id="PF01929"/>
    </source>
</evidence>
<keyword evidence="2" id="KW-0689">Ribosomal protein</keyword>
<name>A0ABN9SLA8_9DINO</name>
<comment type="caution">
    <text evidence="6">The sequence shown here is derived from an EMBL/GenBank/DDBJ whole genome shotgun (WGS) entry which is preliminary data.</text>
</comment>
<evidence type="ECO:0000256" key="2">
    <source>
        <dbReference type="ARBA" id="ARBA00022980"/>
    </source>
</evidence>
<feature type="region of interest" description="Disordered" evidence="4">
    <location>
        <begin position="15"/>
        <end position="85"/>
    </location>
</feature>
<reference evidence="6" key="1">
    <citation type="submission" date="2023-10" db="EMBL/GenBank/DDBJ databases">
        <authorList>
            <person name="Chen Y."/>
            <person name="Shah S."/>
            <person name="Dougan E. K."/>
            <person name="Thang M."/>
            <person name="Chan C."/>
        </authorList>
    </citation>
    <scope>NUCLEOTIDE SEQUENCE [LARGE SCALE GENOMIC DNA]</scope>
</reference>
<dbReference type="Pfam" id="PF01929">
    <property type="entry name" value="Ribosomal_L14e"/>
    <property type="match status" value="1"/>
</dbReference>
<dbReference type="EMBL" id="CAUYUJ010011742">
    <property type="protein sequence ID" value="CAK0832508.1"/>
    <property type="molecule type" value="Genomic_DNA"/>
</dbReference>
<comment type="similarity">
    <text evidence="1">Belongs to the eukaryotic ribosomal protein eL14 family.</text>
</comment>
<protein>
    <recommendedName>
        <fullName evidence="5">Large ribosomal subunit protein eL14 domain-containing protein</fullName>
    </recommendedName>
</protein>
<proteinExistence type="inferred from homology"/>
<evidence type="ECO:0000256" key="1">
    <source>
        <dbReference type="ARBA" id="ARBA00006592"/>
    </source>
</evidence>
<dbReference type="InterPro" id="IPR008991">
    <property type="entry name" value="Translation_prot_SH3-like_sf"/>
</dbReference>
<organism evidence="6 7">
    <name type="scientific">Prorocentrum cordatum</name>
    <dbReference type="NCBI Taxonomy" id="2364126"/>
    <lineage>
        <taxon>Eukaryota</taxon>
        <taxon>Sar</taxon>
        <taxon>Alveolata</taxon>
        <taxon>Dinophyceae</taxon>
        <taxon>Prorocentrales</taxon>
        <taxon>Prorocentraceae</taxon>
        <taxon>Prorocentrum</taxon>
    </lineage>
</organism>
<feature type="domain" description="Large ribosomal subunit protein eL14" evidence="5">
    <location>
        <begin position="181"/>
        <end position="253"/>
    </location>
</feature>
<dbReference type="PANTHER" id="PTHR11127">
    <property type="entry name" value="60S RIBOSOMAL PROTEIN L14"/>
    <property type="match status" value="1"/>
</dbReference>
<dbReference type="CDD" id="cd23702">
    <property type="entry name" value="eL14"/>
    <property type="match status" value="1"/>
</dbReference>
<dbReference type="InterPro" id="IPR002784">
    <property type="entry name" value="Ribosomal_eL14_dom"/>
</dbReference>
<evidence type="ECO:0000256" key="3">
    <source>
        <dbReference type="ARBA" id="ARBA00023274"/>
    </source>
</evidence>
<accession>A0ABN9SLA8</accession>
<dbReference type="Gene3D" id="6.10.250.2270">
    <property type="match status" value="1"/>
</dbReference>
<evidence type="ECO:0000313" key="6">
    <source>
        <dbReference type="EMBL" id="CAK0832508.1"/>
    </source>
</evidence>